<evidence type="ECO:0000313" key="4">
    <source>
        <dbReference type="EMBL" id="MBA2881616.1"/>
    </source>
</evidence>
<dbReference type="InterPro" id="IPR029028">
    <property type="entry name" value="Alpha/beta_knot_MTases"/>
</dbReference>
<protein>
    <submittedName>
        <fullName evidence="4">23S rRNA (Guanosine2251-2'-O)-methyltransferase</fullName>
        <ecNumber evidence="4">2.1.1.185</ecNumber>
    </submittedName>
</protein>
<proteinExistence type="predicted"/>
<dbReference type="PANTHER" id="PTHR46429">
    <property type="entry name" value="23S RRNA (GUANOSINE-2'-O-)-METHYLTRANSFERASE RLMB"/>
    <property type="match status" value="1"/>
</dbReference>
<dbReference type="Proteomes" id="UP000525298">
    <property type="component" value="Unassembled WGS sequence"/>
</dbReference>
<keyword evidence="5" id="KW-1185">Reference proteome</keyword>
<dbReference type="InterPro" id="IPR013123">
    <property type="entry name" value="SpoU_subst-bd"/>
</dbReference>
<evidence type="ECO:0000256" key="1">
    <source>
        <dbReference type="ARBA" id="ARBA00022603"/>
    </source>
</evidence>
<dbReference type="GO" id="GO:0006396">
    <property type="term" value="P:RNA processing"/>
    <property type="evidence" value="ECO:0007669"/>
    <property type="project" value="InterPro"/>
</dbReference>
<dbReference type="SUPFAM" id="SSF75217">
    <property type="entry name" value="alpha/beta knot"/>
    <property type="match status" value="1"/>
</dbReference>
<dbReference type="EMBL" id="JACDUS010000004">
    <property type="protein sequence ID" value="MBA2881616.1"/>
    <property type="molecule type" value="Genomic_DNA"/>
</dbReference>
<dbReference type="SUPFAM" id="SSF55315">
    <property type="entry name" value="L30e-like"/>
    <property type="match status" value="1"/>
</dbReference>
<dbReference type="RefSeq" id="WP_181551259.1">
    <property type="nucleotide sequence ID" value="NZ_JACDUS010000004.1"/>
</dbReference>
<gene>
    <name evidence="4" type="ORF">HNR65_001943</name>
</gene>
<dbReference type="AlphaFoldDB" id="A0A7W0HL02"/>
<evidence type="ECO:0000256" key="2">
    <source>
        <dbReference type="ARBA" id="ARBA00022679"/>
    </source>
</evidence>
<dbReference type="CDD" id="cd18103">
    <property type="entry name" value="SpoU-like_RlmB"/>
    <property type="match status" value="1"/>
</dbReference>
<dbReference type="InterPro" id="IPR001537">
    <property type="entry name" value="SpoU_MeTrfase"/>
</dbReference>
<evidence type="ECO:0000313" key="5">
    <source>
        <dbReference type="Proteomes" id="UP000525298"/>
    </source>
</evidence>
<dbReference type="EC" id="2.1.1.185" evidence="4"/>
<reference evidence="4 5" key="1">
    <citation type="submission" date="2020-07" db="EMBL/GenBank/DDBJ databases">
        <title>Genomic Encyclopedia of Type Strains, Phase IV (KMG-IV): sequencing the most valuable type-strain genomes for metagenomic binning, comparative biology and taxonomic classification.</title>
        <authorList>
            <person name="Goeker M."/>
        </authorList>
    </citation>
    <scope>NUCLEOTIDE SEQUENCE [LARGE SCALE GENOMIC DNA]</scope>
    <source>
        <strain evidence="4 5">DSM 17721</strain>
    </source>
</reference>
<dbReference type="SMART" id="SM00967">
    <property type="entry name" value="SpoU_sub_bind"/>
    <property type="match status" value="1"/>
</dbReference>
<dbReference type="Pfam" id="PF00588">
    <property type="entry name" value="SpoU_methylase"/>
    <property type="match status" value="1"/>
</dbReference>
<feature type="domain" description="RNA 2-O ribose methyltransferase substrate binding" evidence="3">
    <location>
        <begin position="11"/>
        <end position="87"/>
    </location>
</feature>
<dbReference type="InterPro" id="IPR029064">
    <property type="entry name" value="Ribosomal_eL30-like_sf"/>
</dbReference>
<dbReference type="InterPro" id="IPR029026">
    <property type="entry name" value="tRNA_m1G_MTases_N"/>
</dbReference>
<dbReference type="GO" id="GO:0005829">
    <property type="term" value="C:cytosol"/>
    <property type="evidence" value="ECO:0007669"/>
    <property type="project" value="TreeGrafter"/>
</dbReference>
<dbReference type="Pfam" id="PF08032">
    <property type="entry name" value="SpoU_sub_bind"/>
    <property type="match status" value="1"/>
</dbReference>
<dbReference type="NCBIfam" id="TIGR00186">
    <property type="entry name" value="rRNA_methyl_3"/>
    <property type="match status" value="1"/>
</dbReference>
<keyword evidence="2 4" id="KW-0808">Transferase</keyword>
<dbReference type="GO" id="GO:0003723">
    <property type="term" value="F:RNA binding"/>
    <property type="evidence" value="ECO:0007669"/>
    <property type="project" value="InterPro"/>
</dbReference>
<organism evidence="4 5">
    <name type="scientific">Desulfosalsimonas propionicica</name>
    <dbReference type="NCBI Taxonomy" id="332175"/>
    <lineage>
        <taxon>Bacteria</taxon>
        <taxon>Pseudomonadati</taxon>
        <taxon>Thermodesulfobacteriota</taxon>
        <taxon>Desulfobacteria</taxon>
        <taxon>Desulfobacterales</taxon>
        <taxon>Desulfosalsimonadaceae</taxon>
        <taxon>Desulfosalsimonas</taxon>
    </lineage>
</organism>
<comment type="caution">
    <text evidence="4">The sequence shown here is derived from an EMBL/GenBank/DDBJ whole genome shotgun (WGS) entry which is preliminary data.</text>
</comment>
<dbReference type="GO" id="GO:0032259">
    <property type="term" value="P:methylation"/>
    <property type="evidence" value="ECO:0007669"/>
    <property type="project" value="UniProtKB-KW"/>
</dbReference>
<accession>A0A7W0HL02</accession>
<sequence>MKPDHRTKDEIIYGIHPVTEALKAGRRKVSRVYISRENPGKRVNKLAEKIRKTDIYVEAVSRDQLNKLSRSDYHQDIAARVSLLPTTAGSRLLEPESGIGPDTFLLVIDSVVDPQNFGALVRTAVCMGADAVIISRDRSAGPGPAASRASAGAMEHARICVVTNLANYMKDLKKNGFWIIGLDHMAHQSIAETDMTGKCALIIGGEDTGIRPLVKRRCDFLCAIAQSGPVNSLNASVAGGMAVYEAMRQRRTAALKKNNAKTR</sequence>
<dbReference type="PANTHER" id="PTHR46429:SF1">
    <property type="entry name" value="23S RRNA (GUANOSINE-2'-O-)-METHYLTRANSFERASE RLMB"/>
    <property type="match status" value="1"/>
</dbReference>
<name>A0A7W0HL02_9BACT</name>
<dbReference type="Gene3D" id="3.40.1280.10">
    <property type="match status" value="1"/>
</dbReference>
<dbReference type="InterPro" id="IPR004441">
    <property type="entry name" value="rRNA_MeTrfase_TrmH"/>
</dbReference>
<evidence type="ECO:0000259" key="3">
    <source>
        <dbReference type="SMART" id="SM00967"/>
    </source>
</evidence>
<dbReference type="Gene3D" id="3.30.1330.30">
    <property type="match status" value="1"/>
</dbReference>
<keyword evidence="1 4" id="KW-0489">Methyltransferase</keyword>
<dbReference type="GO" id="GO:0008173">
    <property type="term" value="F:RNA methyltransferase activity"/>
    <property type="evidence" value="ECO:0007669"/>
    <property type="project" value="InterPro"/>
</dbReference>